<feature type="region of interest" description="Disordered" evidence="1">
    <location>
        <begin position="1"/>
        <end position="36"/>
    </location>
</feature>
<comment type="caution">
    <text evidence="2">The sequence shown here is derived from an EMBL/GenBank/DDBJ whole genome shotgun (WGS) entry which is preliminary data.</text>
</comment>
<reference evidence="2" key="1">
    <citation type="journal article" date="2021" name="Sci. Adv.">
        <title>The American lobster genome reveals insights on longevity, neural, and immune adaptations.</title>
        <authorList>
            <person name="Polinski J.M."/>
            <person name="Zimin A.V."/>
            <person name="Clark K.F."/>
            <person name="Kohn A.B."/>
            <person name="Sadowski N."/>
            <person name="Timp W."/>
            <person name="Ptitsyn A."/>
            <person name="Khanna P."/>
            <person name="Romanova D.Y."/>
            <person name="Williams P."/>
            <person name="Greenwood S.J."/>
            <person name="Moroz L.L."/>
            <person name="Walt D.R."/>
            <person name="Bodnar A.G."/>
        </authorList>
    </citation>
    <scope>NUCLEOTIDE SEQUENCE</scope>
    <source>
        <strain evidence="2">GMGI-L3</strain>
    </source>
</reference>
<feature type="region of interest" description="Disordered" evidence="1">
    <location>
        <begin position="59"/>
        <end position="112"/>
    </location>
</feature>
<dbReference type="EMBL" id="JAHLQT010010116">
    <property type="protein sequence ID" value="KAG7173242.1"/>
    <property type="molecule type" value="Genomic_DNA"/>
</dbReference>
<evidence type="ECO:0000313" key="3">
    <source>
        <dbReference type="Proteomes" id="UP000747542"/>
    </source>
</evidence>
<dbReference type="Proteomes" id="UP000747542">
    <property type="component" value="Unassembled WGS sequence"/>
</dbReference>
<proteinExistence type="predicted"/>
<sequence>MDGGKVDDRARSPTTNFLLPSAPPFAPTPSRNGKTHVQFLTHSPVPETNPTEIEIDAVTSVSLEETDSPRVGPRDPTTPREVTLSCISSSASMGPEATPLIEPESPEEVNRY</sequence>
<name>A0A8J5N4G5_HOMAM</name>
<evidence type="ECO:0000256" key="1">
    <source>
        <dbReference type="SAM" id="MobiDB-lite"/>
    </source>
</evidence>
<keyword evidence="3" id="KW-1185">Reference proteome</keyword>
<gene>
    <name evidence="2" type="ORF">Hamer_G014566</name>
</gene>
<evidence type="ECO:0000313" key="2">
    <source>
        <dbReference type="EMBL" id="KAG7173242.1"/>
    </source>
</evidence>
<protein>
    <submittedName>
        <fullName evidence="2">Uncharacterized protein</fullName>
    </submittedName>
</protein>
<dbReference type="AlphaFoldDB" id="A0A8J5N4G5"/>
<accession>A0A8J5N4G5</accession>
<organism evidence="2 3">
    <name type="scientific">Homarus americanus</name>
    <name type="common">American lobster</name>
    <dbReference type="NCBI Taxonomy" id="6706"/>
    <lineage>
        <taxon>Eukaryota</taxon>
        <taxon>Metazoa</taxon>
        <taxon>Ecdysozoa</taxon>
        <taxon>Arthropoda</taxon>
        <taxon>Crustacea</taxon>
        <taxon>Multicrustacea</taxon>
        <taxon>Malacostraca</taxon>
        <taxon>Eumalacostraca</taxon>
        <taxon>Eucarida</taxon>
        <taxon>Decapoda</taxon>
        <taxon>Pleocyemata</taxon>
        <taxon>Astacidea</taxon>
        <taxon>Nephropoidea</taxon>
        <taxon>Nephropidae</taxon>
        <taxon>Homarus</taxon>
    </lineage>
</organism>
<feature type="compositionally biased region" description="Basic and acidic residues" evidence="1">
    <location>
        <begin position="1"/>
        <end position="11"/>
    </location>
</feature>